<proteinExistence type="predicted"/>
<comment type="subcellular location">
    <subcellularLocation>
        <location evidence="1">Cell envelope</location>
    </subcellularLocation>
</comment>
<gene>
    <name evidence="3" type="ORF">KEC16_06255</name>
</gene>
<comment type="caution">
    <text evidence="3">The sequence shown here is derived from an EMBL/GenBank/DDBJ whole genome shotgun (WGS) entry which is preliminary data.</text>
</comment>
<keyword evidence="4" id="KW-1185">Reference proteome</keyword>
<reference evidence="3 4" key="1">
    <citation type="submission" date="2021-04" db="EMBL/GenBank/DDBJ databases">
        <title>Magnetospirillum sulfuroxidans sp. nov., a facultative chemolithoautotrophic sulfur-oxidizing alphaproteobacterium isolated from freshwater sediment and proposals for Paramagetospirillum gen. nov., and Magnetospirillaceae fam. nov.</title>
        <authorList>
            <person name="Koziaeva V."/>
            <person name="Geelhoed J.S."/>
            <person name="Sorokin D.Y."/>
            <person name="Grouzdev D.S."/>
        </authorList>
    </citation>
    <scope>NUCLEOTIDE SEQUENCE [LARGE SCALE GENOMIC DNA]</scope>
    <source>
        <strain evidence="3 4">J10</strain>
    </source>
</reference>
<organism evidence="3 4">
    <name type="scientific">Magnetospirillum sulfuroxidans</name>
    <dbReference type="NCBI Taxonomy" id="611300"/>
    <lineage>
        <taxon>Bacteria</taxon>
        <taxon>Pseudomonadati</taxon>
        <taxon>Pseudomonadota</taxon>
        <taxon>Alphaproteobacteria</taxon>
        <taxon>Rhodospirillales</taxon>
        <taxon>Rhodospirillaceae</taxon>
        <taxon>Magnetospirillum</taxon>
    </lineage>
</organism>
<dbReference type="RefSeq" id="WP_211546961.1">
    <property type="nucleotide sequence ID" value="NZ_JAGTUF010000004.1"/>
</dbReference>
<name>A0ABS5IA57_9PROT</name>
<dbReference type="InterPro" id="IPR050465">
    <property type="entry name" value="UPF0194_transport"/>
</dbReference>
<evidence type="ECO:0000313" key="4">
    <source>
        <dbReference type="Proteomes" id="UP000680714"/>
    </source>
</evidence>
<evidence type="ECO:0000256" key="1">
    <source>
        <dbReference type="ARBA" id="ARBA00004196"/>
    </source>
</evidence>
<accession>A0ABS5IA57</accession>
<dbReference type="SUPFAM" id="SSF111369">
    <property type="entry name" value="HlyD-like secretion proteins"/>
    <property type="match status" value="1"/>
</dbReference>
<dbReference type="Proteomes" id="UP000680714">
    <property type="component" value="Unassembled WGS sequence"/>
</dbReference>
<dbReference type="PANTHER" id="PTHR32347:SF14">
    <property type="entry name" value="EFFLUX SYSTEM COMPONENT YKNX-RELATED"/>
    <property type="match status" value="1"/>
</dbReference>
<dbReference type="EMBL" id="JAGTUF010000004">
    <property type="protein sequence ID" value="MBR9971308.1"/>
    <property type="molecule type" value="Genomic_DNA"/>
</dbReference>
<keyword evidence="2" id="KW-0175">Coiled coil</keyword>
<evidence type="ECO:0000256" key="2">
    <source>
        <dbReference type="ARBA" id="ARBA00023054"/>
    </source>
</evidence>
<sequence length="443" mass="47857">MTPPPSPSSSPSPSQAERLGILLHLEERARNAAEMAELGFVIVNDTLAIQSYRQAALWIDGVRALSGVPQVEAGAPFILWLARIGRRLSANAIAGPVDPSQLDPVDAAEWEEWLPPFALWLPLAQGGLLLADDAPFAEGDVALLTHLAGAYGHAWTALHRPGPLDLLRNRLRAMPRRRIKWIAAGLVVLSLIPVRLSVLAQGEMVPAAPVLVRSPLDGVVETIHVVPNDPVEEGQPLFELDATSLASRLDVAAKALAGAEAEYRQSVQAALWDPKAKAQLAIIGGRIEERRAEADYLQGQLARTQVKAPKTGIVVFDDPSTWLGRPVSLGEKVMAVTGETDTEVEAWLAVGDAIPLAADAPVTMFLNSAPLSPVHARLRIIGYQAQPRPDGLLGYRLRATVKEGEEHPRVGQMGTVRVDGDRVPLIYWLFRKPLAAARQWLGI</sequence>
<dbReference type="Gene3D" id="2.40.50.100">
    <property type="match status" value="1"/>
</dbReference>
<dbReference type="PANTHER" id="PTHR32347">
    <property type="entry name" value="EFFLUX SYSTEM COMPONENT YKNX-RELATED"/>
    <property type="match status" value="1"/>
</dbReference>
<evidence type="ECO:0000313" key="3">
    <source>
        <dbReference type="EMBL" id="MBR9971308.1"/>
    </source>
</evidence>
<protein>
    <submittedName>
        <fullName evidence="3">HlyD family efflux transporter periplasmic adaptor subunit</fullName>
    </submittedName>
</protein>